<accession>A0A077YXJ5</accession>
<reference evidence="1" key="1">
    <citation type="submission" date="2014-01" db="EMBL/GenBank/DDBJ databases">
        <authorList>
            <person name="Aslett M."/>
        </authorList>
    </citation>
    <scope>NUCLEOTIDE SEQUENCE</scope>
</reference>
<gene>
    <name evidence="1" type="ORF">TTRE_0000075801</name>
</gene>
<dbReference type="OrthoDB" id="10306167at2759"/>
<sequence>MFNILTDRNSARKALQNMSNAFTSGQTYLKQMFTKSTNYLRSVYDSITGRNEELQADSLNSTLDTIISTGKRLYEGISGDSKDSFKALGEKMTALWQQVYTEVSNMKNILNDENQTIKSLESFVKNFREHGTESLKNALEQMKKDERAYQKV</sequence>
<keyword evidence="2" id="KW-1185">Reference proteome</keyword>
<evidence type="ECO:0000313" key="2">
    <source>
        <dbReference type="Proteomes" id="UP000030665"/>
    </source>
</evidence>
<organism evidence="1 2">
    <name type="scientific">Trichuris trichiura</name>
    <name type="common">Whipworm</name>
    <name type="synonym">Trichocephalus trichiurus</name>
    <dbReference type="NCBI Taxonomy" id="36087"/>
    <lineage>
        <taxon>Eukaryota</taxon>
        <taxon>Metazoa</taxon>
        <taxon>Ecdysozoa</taxon>
        <taxon>Nematoda</taxon>
        <taxon>Enoplea</taxon>
        <taxon>Dorylaimia</taxon>
        <taxon>Trichinellida</taxon>
        <taxon>Trichuridae</taxon>
        <taxon>Trichuris</taxon>
    </lineage>
</organism>
<name>A0A077YXJ5_TRITR</name>
<dbReference type="AlphaFoldDB" id="A0A077YXJ5"/>
<dbReference type="STRING" id="36087.A0A077YXJ5"/>
<evidence type="ECO:0000313" key="1">
    <source>
        <dbReference type="EMBL" id="CDW52496.1"/>
    </source>
</evidence>
<reference evidence="1" key="2">
    <citation type="submission" date="2014-03" db="EMBL/GenBank/DDBJ databases">
        <title>The whipworm genome and dual-species transcriptomics of an intimate host-pathogen interaction.</title>
        <authorList>
            <person name="Foth B.J."/>
            <person name="Tsai I.J."/>
            <person name="Reid A.J."/>
            <person name="Bancroft A.J."/>
            <person name="Nichol S."/>
            <person name="Tracey A."/>
            <person name="Holroyd N."/>
            <person name="Cotton J.A."/>
            <person name="Stanley E.J."/>
            <person name="Zarowiecki M."/>
            <person name="Liu J.Z."/>
            <person name="Huckvale T."/>
            <person name="Cooper P.J."/>
            <person name="Grencis R.K."/>
            <person name="Berriman M."/>
        </authorList>
    </citation>
    <scope>NUCLEOTIDE SEQUENCE [LARGE SCALE GENOMIC DNA]</scope>
</reference>
<proteinExistence type="predicted"/>
<dbReference type="EMBL" id="HG805824">
    <property type="protein sequence ID" value="CDW52496.1"/>
    <property type="molecule type" value="Genomic_DNA"/>
</dbReference>
<dbReference type="Proteomes" id="UP000030665">
    <property type="component" value="Unassembled WGS sequence"/>
</dbReference>
<protein>
    <submittedName>
        <fullName evidence="1">Uncharacterized protein</fullName>
    </submittedName>
</protein>